<evidence type="ECO:0000256" key="4">
    <source>
        <dbReference type="ARBA" id="ARBA00022729"/>
    </source>
</evidence>
<dbReference type="Gene3D" id="3.20.20.80">
    <property type="entry name" value="Glycosidases"/>
    <property type="match status" value="1"/>
</dbReference>
<keyword evidence="9" id="KW-1185">Reference proteome</keyword>
<dbReference type="SUPFAM" id="SSF51445">
    <property type="entry name" value="(Trans)glycosidases"/>
    <property type="match status" value="1"/>
</dbReference>
<feature type="domain" description="CBM20" evidence="7">
    <location>
        <begin position="547"/>
        <end position="654"/>
    </location>
</feature>
<dbReference type="PROSITE" id="PS51166">
    <property type="entry name" value="CBM20"/>
    <property type="match status" value="1"/>
</dbReference>
<dbReference type="InterPro" id="IPR013780">
    <property type="entry name" value="Glyco_hydro_b"/>
</dbReference>
<dbReference type="SUPFAM" id="SSF49452">
    <property type="entry name" value="Starch-binding domain-like"/>
    <property type="match status" value="1"/>
</dbReference>
<dbReference type="InterPro" id="IPR006048">
    <property type="entry name" value="A-amylase/branching_C"/>
</dbReference>
<accession>A0ABQ2CXP6</accession>
<dbReference type="Pfam" id="PF02806">
    <property type="entry name" value="Alpha-amylase_C"/>
    <property type="match status" value="1"/>
</dbReference>
<comment type="cofactor">
    <cofactor evidence="1">
        <name>Ca(2+)</name>
        <dbReference type="ChEBI" id="CHEBI:29108"/>
    </cofactor>
</comment>
<evidence type="ECO:0000256" key="2">
    <source>
        <dbReference type="ARBA" id="ARBA00008061"/>
    </source>
</evidence>
<dbReference type="InterPro" id="IPR017853">
    <property type="entry name" value="GH"/>
</dbReference>
<dbReference type="Pfam" id="PF00128">
    <property type="entry name" value="Alpha-amylase"/>
    <property type="match status" value="2"/>
</dbReference>
<gene>
    <name evidence="8" type="ORF">GCM10008938_16330</name>
</gene>
<evidence type="ECO:0000256" key="6">
    <source>
        <dbReference type="SAM" id="SignalP"/>
    </source>
</evidence>
<comment type="similarity">
    <text evidence="2">Belongs to the glycosyl hydrolase 13 family.</text>
</comment>
<reference evidence="9" key="1">
    <citation type="journal article" date="2019" name="Int. J. Syst. Evol. Microbiol.">
        <title>The Global Catalogue of Microorganisms (GCM) 10K type strain sequencing project: providing services to taxonomists for standard genome sequencing and annotation.</title>
        <authorList>
            <consortium name="The Broad Institute Genomics Platform"/>
            <consortium name="The Broad Institute Genome Sequencing Center for Infectious Disease"/>
            <person name="Wu L."/>
            <person name="Ma J."/>
        </authorList>
    </citation>
    <scope>NUCLEOTIDE SEQUENCE [LARGE SCALE GENOMIC DNA]</scope>
    <source>
        <strain evidence="9">JCM 14370</strain>
    </source>
</reference>
<evidence type="ECO:0000313" key="8">
    <source>
        <dbReference type="EMBL" id="GGJ30995.1"/>
    </source>
</evidence>
<dbReference type="SMART" id="SM01065">
    <property type="entry name" value="CBM_2"/>
    <property type="match status" value="1"/>
</dbReference>
<sequence length="654" mass="70312">MKKRHGVLALLTLSLAACSQQTPQVSLSNQTSIKPQTISGSAIDDWRKQVIYLLFTDRFSNGNTANDNAGSANCFDPANARKFHGGDLQGLQNKLAYIKDLGATAIWTTPVYEQVGQQSDGSCGYHGYWPKYSYPGNINIEPKLGSGTDLTNLITTMHNSTYNMKYIMDMVVNHGGVGAPITTQQPSWIHPPKPQCTYLGDPDIYCDLYALPDFAQENSAVASYLTNLSKQWVTTYNVDSIRMDTARHVPNSYWSGSWVPGINAAKANVFTFAEAFYDTNPSDLTPFMNAGFDSVINFPLRKAFVDSIAKGGSLDILASKISSYYTTWGADRSLLTINLLDNHDVQRFLNEPGAGVAETDIRKRYQLALGSLFTVPGIPQIYYGDEIGMYGGTDPDNRKDMPSWAWTDTGRNTTASGFLAGGATPKATYDYLKKLTGIRTSNEALWKGSYTELWRPNGGQNVFAYYRGSGSNRIVVVINTSTSTSSINVPIQSSGISATDKAALTNGTVFTDQLAAGAPSTATVTSGSLPVSIPAQSMAIYKAGGTPPPPTGTAVTFQVSASTWVGQSLYLVGNTTELGAWNTANALPMTASNCSGSVCTWKTTATLPAGAVQFKFIKKPGDNNAAVTWEGGSNRSYTVPSTGPVTYSGGNWQP</sequence>
<keyword evidence="4 6" id="KW-0732">Signal</keyword>
<evidence type="ECO:0000256" key="5">
    <source>
        <dbReference type="ARBA" id="ARBA00022837"/>
    </source>
</evidence>
<dbReference type="SUPFAM" id="SSF51011">
    <property type="entry name" value="Glycosyl hydrolase domain"/>
    <property type="match status" value="1"/>
</dbReference>
<dbReference type="PROSITE" id="PS51257">
    <property type="entry name" value="PROKAR_LIPOPROTEIN"/>
    <property type="match status" value="1"/>
</dbReference>
<feature type="signal peptide" evidence="6">
    <location>
        <begin position="1"/>
        <end position="19"/>
    </location>
</feature>
<dbReference type="Gene3D" id="2.60.40.10">
    <property type="entry name" value="Immunoglobulins"/>
    <property type="match status" value="1"/>
</dbReference>
<dbReference type="InterPro" id="IPR006047">
    <property type="entry name" value="GH13_cat_dom"/>
</dbReference>
<dbReference type="InterPro" id="IPR002044">
    <property type="entry name" value="CBM20"/>
</dbReference>
<dbReference type="RefSeq" id="WP_189002186.1">
    <property type="nucleotide sequence ID" value="NZ_BMOD01000004.1"/>
</dbReference>
<proteinExistence type="inferred from homology"/>
<dbReference type="PANTHER" id="PTHR10357:SF215">
    <property type="entry name" value="ALPHA-AMYLASE 1"/>
    <property type="match status" value="1"/>
</dbReference>
<name>A0ABQ2CXP6_9DEIO</name>
<dbReference type="SMART" id="SM00642">
    <property type="entry name" value="Aamy"/>
    <property type="match status" value="1"/>
</dbReference>
<keyword evidence="3" id="KW-0479">Metal-binding</keyword>
<dbReference type="Pfam" id="PF00686">
    <property type="entry name" value="CBM_20"/>
    <property type="match status" value="1"/>
</dbReference>
<dbReference type="EMBL" id="BMOD01000004">
    <property type="protein sequence ID" value="GGJ30995.1"/>
    <property type="molecule type" value="Genomic_DNA"/>
</dbReference>
<evidence type="ECO:0000256" key="3">
    <source>
        <dbReference type="ARBA" id="ARBA00022723"/>
    </source>
</evidence>
<evidence type="ECO:0000259" key="7">
    <source>
        <dbReference type="PROSITE" id="PS51166"/>
    </source>
</evidence>
<evidence type="ECO:0000313" key="9">
    <source>
        <dbReference type="Proteomes" id="UP000632222"/>
    </source>
</evidence>
<dbReference type="Gene3D" id="2.60.40.1180">
    <property type="entry name" value="Golgi alpha-mannosidase II"/>
    <property type="match status" value="1"/>
</dbReference>
<protein>
    <submittedName>
        <fullName evidence="8">Alpha-amylase</fullName>
    </submittedName>
</protein>
<dbReference type="InterPro" id="IPR013784">
    <property type="entry name" value="Carb-bd-like_fold"/>
</dbReference>
<dbReference type="Proteomes" id="UP000632222">
    <property type="component" value="Unassembled WGS sequence"/>
</dbReference>
<organism evidence="8 9">
    <name type="scientific">Deinococcus roseus</name>
    <dbReference type="NCBI Taxonomy" id="392414"/>
    <lineage>
        <taxon>Bacteria</taxon>
        <taxon>Thermotogati</taxon>
        <taxon>Deinococcota</taxon>
        <taxon>Deinococci</taxon>
        <taxon>Deinococcales</taxon>
        <taxon>Deinococcaceae</taxon>
        <taxon>Deinococcus</taxon>
    </lineage>
</organism>
<dbReference type="PANTHER" id="PTHR10357">
    <property type="entry name" value="ALPHA-AMYLASE FAMILY MEMBER"/>
    <property type="match status" value="1"/>
</dbReference>
<feature type="chain" id="PRO_5045747360" evidence="6">
    <location>
        <begin position="20"/>
        <end position="654"/>
    </location>
</feature>
<evidence type="ECO:0000256" key="1">
    <source>
        <dbReference type="ARBA" id="ARBA00001913"/>
    </source>
</evidence>
<comment type="caution">
    <text evidence="8">The sequence shown here is derived from an EMBL/GenBank/DDBJ whole genome shotgun (WGS) entry which is preliminary data.</text>
</comment>
<dbReference type="InterPro" id="IPR013783">
    <property type="entry name" value="Ig-like_fold"/>
</dbReference>
<keyword evidence="5" id="KW-0106">Calcium</keyword>